<dbReference type="SUPFAM" id="SSF88659">
    <property type="entry name" value="Sigma3 and sigma4 domains of RNA polymerase sigma factors"/>
    <property type="match status" value="1"/>
</dbReference>
<evidence type="ECO:0000313" key="10">
    <source>
        <dbReference type="Proteomes" id="UP000594464"/>
    </source>
</evidence>
<keyword evidence="5 6" id="KW-0804">Transcription</keyword>
<feature type="domain" description="RNA polymerase sigma factor 70 region 4 type 2" evidence="8">
    <location>
        <begin position="122"/>
        <end position="173"/>
    </location>
</feature>
<dbReference type="PROSITE" id="PS01063">
    <property type="entry name" value="SIGMA70_ECF"/>
    <property type="match status" value="1"/>
</dbReference>
<dbReference type="NCBIfam" id="TIGR02937">
    <property type="entry name" value="sigma70-ECF"/>
    <property type="match status" value="1"/>
</dbReference>
<dbReference type="Gene3D" id="1.10.10.10">
    <property type="entry name" value="Winged helix-like DNA-binding domain superfamily/Winged helix DNA-binding domain"/>
    <property type="match status" value="1"/>
</dbReference>
<dbReference type="EMBL" id="CP048620">
    <property type="protein sequence ID" value="QPJ65245.1"/>
    <property type="molecule type" value="Genomic_DNA"/>
</dbReference>
<dbReference type="InterPro" id="IPR014289">
    <property type="entry name" value="RNA_pol_sigma-24-rel"/>
</dbReference>
<dbReference type="GO" id="GO:0016987">
    <property type="term" value="F:sigma factor activity"/>
    <property type="evidence" value="ECO:0007669"/>
    <property type="project" value="UniProtKB-KW"/>
</dbReference>
<gene>
    <name evidence="9" type="ORF">G3M78_07525</name>
</gene>
<evidence type="ECO:0000259" key="8">
    <source>
        <dbReference type="Pfam" id="PF08281"/>
    </source>
</evidence>
<dbReference type="GO" id="GO:0003677">
    <property type="term" value="F:DNA binding"/>
    <property type="evidence" value="ECO:0007669"/>
    <property type="project" value="UniProtKB-KW"/>
</dbReference>
<name>A0A7T0C2C7_9BACT</name>
<reference evidence="10" key="1">
    <citation type="submission" date="2020-02" db="EMBL/GenBank/DDBJ databases">
        <title>Genomic and physiological characterization of two novel Nitrospinaceae genera.</title>
        <authorList>
            <person name="Mueller A.J."/>
            <person name="Jung M.-Y."/>
            <person name="Strachan C.R."/>
            <person name="Herbold C.W."/>
            <person name="Kirkegaard R.H."/>
            <person name="Daims H."/>
        </authorList>
    </citation>
    <scope>NUCLEOTIDE SEQUENCE [LARGE SCALE GENOMIC DNA]</scope>
</reference>
<comment type="similarity">
    <text evidence="1 6">Belongs to the sigma-70 factor family. ECF subfamily.</text>
</comment>
<evidence type="ECO:0000256" key="5">
    <source>
        <dbReference type="ARBA" id="ARBA00023163"/>
    </source>
</evidence>
<evidence type="ECO:0000259" key="7">
    <source>
        <dbReference type="Pfam" id="PF04542"/>
    </source>
</evidence>
<dbReference type="PANTHER" id="PTHR43133:SF8">
    <property type="entry name" value="RNA POLYMERASE SIGMA FACTOR HI_1459-RELATED"/>
    <property type="match status" value="1"/>
</dbReference>
<dbReference type="InterPro" id="IPR013325">
    <property type="entry name" value="RNA_pol_sigma_r2"/>
</dbReference>
<evidence type="ECO:0000256" key="4">
    <source>
        <dbReference type="ARBA" id="ARBA00023125"/>
    </source>
</evidence>
<sequence length="189" mass="22020">MPQLDSEHWVDRYGDMMYRYALVRVKNPDTAEEIVQTTLLAALQAQDNFAGKSTEKSWLFGIMKHKIMDHFRQSKRLQGFDLSAEDASDPIEYDASGHWKIFPKDWGLDPEKATENAQLAIALKTCMEGLPEKFRKIFILKELEQMNSSEICNEFDIKPTNLWVILHRARNQLKLCLEAKWFENRGDPL</sequence>
<keyword evidence="4 6" id="KW-0238">DNA-binding</keyword>
<dbReference type="InterPro" id="IPR000838">
    <property type="entry name" value="RNA_pol_sigma70_ECF_CS"/>
</dbReference>
<dbReference type="InterPro" id="IPR007627">
    <property type="entry name" value="RNA_pol_sigma70_r2"/>
</dbReference>
<dbReference type="PANTHER" id="PTHR43133">
    <property type="entry name" value="RNA POLYMERASE ECF-TYPE SIGMA FACTO"/>
    <property type="match status" value="1"/>
</dbReference>
<evidence type="ECO:0000256" key="1">
    <source>
        <dbReference type="ARBA" id="ARBA00010641"/>
    </source>
</evidence>
<dbReference type="AlphaFoldDB" id="A0A7T0C2C7"/>
<dbReference type="NCBIfam" id="TIGR02943">
    <property type="entry name" value="Sig70_famx1"/>
    <property type="match status" value="1"/>
</dbReference>
<dbReference type="Pfam" id="PF04542">
    <property type="entry name" value="Sigma70_r2"/>
    <property type="match status" value="1"/>
</dbReference>
<dbReference type="Gene3D" id="1.10.1740.10">
    <property type="match status" value="1"/>
</dbReference>
<dbReference type="InterPro" id="IPR014284">
    <property type="entry name" value="RNA_pol_sigma-70_dom"/>
</dbReference>
<evidence type="ECO:0000256" key="3">
    <source>
        <dbReference type="ARBA" id="ARBA00023082"/>
    </source>
</evidence>
<dbReference type="InterPro" id="IPR039425">
    <property type="entry name" value="RNA_pol_sigma-70-like"/>
</dbReference>
<protein>
    <recommendedName>
        <fullName evidence="6">RNA polymerase sigma factor</fullName>
    </recommendedName>
</protein>
<evidence type="ECO:0000256" key="2">
    <source>
        <dbReference type="ARBA" id="ARBA00023015"/>
    </source>
</evidence>
<dbReference type="CDD" id="cd06171">
    <property type="entry name" value="Sigma70_r4"/>
    <property type="match status" value="1"/>
</dbReference>
<accession>A0A7T0C2C7</accession>
<proteinExistence type="inferred from homology"/>
<keyword evidence="3 6" id="KW-0731">Sigma factor</keyword>
<dbReference type="InterPro" id="IPR013324">
    <property type="entry name" value="RNA_pol_sigma_r3/r4-like"/>
</dbReference>
<evidence type="ECO:0000256" key="6">
    <source>
        <dbReference type="RuleBase" id="RU000716"/>
    </source>
</evidence>
<organism evidence="9 10">
    <name type="scientific">Candidatus Nitrohelix vancouverensis</name>
    <dbReference type="NCBI Taxonomy" id="2705534"/>
    <lineage>
        <taxon>Bacteria</taxon>
        <taxon>Pseudomonadati</taxon>
        <taxon>Nitrospinota/Tectimicrobiota group</taxon>
        <taxon>Nitrospinota</taxon>
        <taxon>Nitrospinia</taxon>
        <taxon>Nitrospinales</taxon>
        <taxon>Nitrospinaceae</taxon>
        <taxon>Candidatus Nitrohelix</taxon>
    </lineage>
</organism>
<evidence type="ECO:0000313" key="9">
    <source>
        <dbReference type="EMBL" id="QPJ65245.1"/>
    </source>
</evidence>
<keyword evidence="2 6" id="KW-0805">Transcription regulation</keyword>
<dbReference type="SUPFAM" id="SSF88946">
    <property type="entry name" value="Sigma2 domain of RNA polymerase sigma factors"/>
    <property type="match status" value="1"/>
</dbReference>
<dbReference type="GO" id="GO:0006352">
    <property type="term" value="P:DNA-templated transcription initiation"/>
    <property type="evidence" value="ECO:0007669"/>
    <property type="project" value="InterPro"/>
</dbReference>
<dbReference type="InterPro" id="IPR036388">
    <property type="entry name" value="WH-like_DNA-bd_sf"/>
</dbReference>
<dbReference type="KEGG" id="nva:G3M78_07525"/>
<dbReference type="Pfam" id="PF08281">
    <property type="entry name" value="Sigma70_r4_2"/>
    <property type="match status" value="1"/>
</dbReference>
<feature type="domain" description="RNA polymerase sigma-70 region 2" evidence="7">
    <location>
        <begin position="10"/>
        <end position="76"/>
    </location>
</feature>
<dbReference type="Proteomes" id="UP000594464">
    <property type="component" value="Chromosome"/>
</dbReference>
<dbReference type="InterPro" id="IPR013249">
    <property type="entry name" value="RNA_pol_sigma70_r4_t2"/>
</dbReference>